<comment type="caution">
    <text evidence="2">The sequence shown here is derived from an EMBL/GenBank/DDBJ whole genome shotgun (WGS) entry which is preliminary data.</text>
</comment>
<feature type="transmembrane region" description="Helical" evidence="1">
    <location>
        <begin position="54"/>
        <end position="71"/>
    </location>
</feature>
<accession>A0AAN6S1G8</accession>
<proteinExistence type="predicted"/>
<sequence length="78" mass="8682">MSAAALPLPFFRSFHSTDRKKVALLYVVYIGIACSILTLATARNRECHQLGTAAVLYIITSHCLFLSYRLIKRAVPAQ</sequence>
<dbReference type="EMBL" id="MU853881">
    <property type="protein sequence ID" value="KAK3936513.1"/>
    <property type="molecule type" value="Genomic_DNA"/>
</dbReference>
<name>A0AAN6S1G8_9PEZI</name>
<organism evidence="2 3">
    <name type="scientific">Diplogelasinospora grovesii</name>
    <dbReference type="NCBI Taxonomy" id="303347"/>
    <lineage>
        <taxon>Eukaryota</taxon>
        <taxon>Fungi</taxon>
        <taxon>Dikarya</taxon>
        <taxon>Ascomycota</taxon>
        <taxon>Pezizomycotina</taxon>
        <taxon>Sordariomycetes</taxon>
        <taxon>Sordariomycetidae</taxon>
        <taxon>Sordariales</taxon>
        <taxon>Diplogelasinosporaceae</taxon>
        <taxon>Diplogelasinospora</taxon>
    </lineage>
</organism>
<evidence type="ECO:0000256" key="1">
    <source>
        <dbReference type="SAM" id="Phobius"/>
    </source>
</evidence>
<keyword evidence="1" id="KW-0812">Transmembrane</keyword>
<keyword evidence="3" id="KW-1185">Reference proteome</keyword>
<dbReference type="Proteomes" id="UP001303473">
    <property type="component" value="Unassembled WGS sequence"/>
</dbReference>
<evidence type="ECO:0000313" key="2">
    <source>
        <dbReference type="EMBL" id="KAK3936513.1"/>
    </source>
</evidence>
<dbReference type="AlphaFoldDB" id="A0AAN6S1G8"/>
<evidence type="ECO:0000313" key="3">
    <source>
        <dbReference type="Proteomes" id="UP001303473"/>
    </source>
</evidence>
<keyword evidence="1" id="KW-1133">Transmembrane helix</keyword>
<reference evidence="3" key="1">
    <citation type="journal article" date="2023" name="Mol. Phylogenet. Evol.">
        <title>Genome-scale phylogeny and comparative genomics of the fungal order Sordariales.</title>
        <authorList>
            <person name="Hensen N."/>
            <person name="Bonometti L."/>
            <person name="Westerberg I."/>
            <person name="Brannstrom I.O."/>
            <person name="Guillou S."/>
            <person name="Cros-Aarteil S."/>
            <person name="Calhoun S."/>
            <person name="Haridas S."/>
            <person name="Kuo A."/>
            <person name="Mondo S."/>
            <person name="Pangilinan J."/>
            <person name="Riley R."/>
            <person name="LaButti K."/>
            <person name="Andreopoulos B."/>
            <person name="Lipzen A."/>
            <person name="Chen C."/>
            <person name="Yan M."/>
            <person name="Daum C."/>
            <person name="Ng V."/>
            <person name="Clum A."/>
            <person name="Steindorff A."/>
            <person name="Ohm R.A."/>
            <person name="Martin F."/>
            <person name="Silar P."/>
            <person name="Natvig D.O."/>
            <person name="Lalanne C."/>
            <person name="Gautier V."/>
            <person name="Ament-Velasquez S.L."/>
            <person name="Kruys A."/>
            <person name="Hutchinson M.I."/>
            <person name="Powell A.J."/>
            <person name="Barry K."/>
            <person name="Miller A.N."/>
            <person name="Grigoriev I.V."/>
            <person name="Debuchy R."/>
            <person name="Gladieux P."/>
            <person name="Hiltunen Thoren M."/>
            <person name="Johannesson H."/>
        </authorList>
    </citation>
    <scope>NUCLEOTIDE SEQUENCE [LARGE SCALE GENOMIC DNA]</scope>
    <source>
        <strain evidence="3">CBS 340.73</strain>
    </source>
</reference>
<feature type="transmembrane region" description="Helical" evidence="1">
    <location>
        <begin position="22"/>
        <end position="42"/>
    </location>
</feature>
<protein>
    <submittedName>
        <fullName evidence="2">Uncharacterized protein</fullName>
    </submittedName>
</protein>
<gene>
    <name evidence="2" type="ORF">QBC46DRAFT_394891</name>
</gene>
<keyword evidence="1" id="KW-0472">Membrane</keyword>